<dbReference type="OrthoDB" id="46198at2157"/>
<reference evidence="3 4" key="1">
    <citation type="submission" date="2020-07" db="EMBL/GenBank/DDBJ databases">
        <title>Halosimplex litoreum sp. nov. and Halosimplex rubrum sp. nov., isolated from different salt environments.</title>
        <authorList>
            <person name="Cui H."/>
        </authorList>
    </citation>
    <scope>NUCLEOTIDE SEQUENCE [LARGE SCALE GENOMIC DNA]</scope>
    <source>
        <strain evidence="3 4">R2</strain>
    </source>
</reference>
<organism evidence="3 4">
    <name type="scientific">Halosimplex pelagicum</name>
    <dbReference type="NCBI Taxonomy" id="869886"/>
    <lineage>
        <taxon>Archaea</taxon>
        <taxon>Methanobacteriati</taxon>
        <taxon>Methanobacteriota</taxon>
        <taxon>Stenosarchaea group</taxon>
        <taxon>Halobacteria</taxon>
        <taxon>Halobacteriales</taxon>
        <taxon>Haloarculaceae</taxon>
        <taxon>Halosimplex</taxon>
    </lineage>
</organism>
<protein>
    <submittedName>
        <fullName evidence="3">TRC40/GET3/ArsA family transport-energizing ATPase</fullName>
    </submittedName>
</protein>
<evidence type="ECO:0000313" key="3">
    <source>
        <dbReference type="EMBL" id="QLH84637.1"/>
    </source>
</evidence>
<dbReference type="NCBIfam" id="TIGR00345">
    <property type="entry name" value="GET3_arsA_TRC40"/>
    <property type="match status" value="1"/>
</dbReference>
<dbReference type="GO" id="GO:0005524">
    <property type="term" value="F:ATP binding"/>
    <property type="evidence" value="ECO:0007669"/>
    <property type="project" value="InterPro"/>
</dbReference>
<proteinExistence type="inferred from homology"/>
<feature type="domain" description="ArsA/GET3 Anion-transporting ATPase-like" evidence="2">
    <location>
        <begin position="26"/>
        <end position="354"/>
    </location>
</feature>
<dbReference type="SUPFAM" id="SSF52540">
    <property type="entry name" value="P-loop containing nucleoside triphosphate hydrolases"/>
    <property type="match status" value="1"/>
</dbReference>
<dbReference type="RefSeq" id="WP_179919716.1">
    <property type="nucleotide sequence ID" value="NZ_CP058909.1"/>
</dbReference>
<dbReference type="InterPro" id="IPR025723">
    <property type="entry name" value="ArsA/GET3_ATPase-like"/>
</dbReference>
<dbReference type="Proteomes" id="UP000509346">
    <property type="component" value="Chromosome"/>
</dbReference>
<comment type="similarity">
    <text evidence="1">Belongs to the arsA ATPase family.</text>
</comment>
<gene>
    <name evidence="3" type="ORF">HZS54_24660</name>
</gene>
<dbReference type="PANTHER" id="PTHR10803">
    <property type="entry name" value="ARSENICAL PUMP-DRIVING ATPASE ARSENITE-TRANSLOCATING ATPASE"/>
    <property type="match status" value="1"/>
</dbReference>
<dbReference type="AlphaFoldDB" id="A0A7D5PAA8"/>
<dbReference type="Gene3D" id="3.40.50.300">
    <property type="entry name" value="P-loop containing nucleotide triphosphate hydrolases"/>
    <property type="match status" value="1"/>
</dbReference>
<dbReference type="EMBL" id="CP058909">
    <property type="protein sequence ID" value="QLH84637.1"/>
    <property type="molecule type" value="Genomic_DNA"/>
</dbReference>
<evidence type="ECO:0000313" key="4">
    <source>
        <dbReference type="Proteomes" id="UP000509346"/>
    </source>
</evidence>
<name>A0A7D5PAA8_9EURY</name>
<dbReference type="GeneID" id="56085855"/>
<dbReference type="InterPro" id="IPR027417">
    <property type="entry name" value="P-loop_NTPase"/>
</dbReference>
<evidence type="ECO:0000256" key="1">
    <source>
        <dbReference type="ARBA" id="ARBA00011040"/>
    </source>
</evidence>
<dbReference type="PANTHER" id="PTHR10803:SF3">
    <property type="entry name" value="ATPASE GET3"/>
    <property type="match status" value="1"/>
</dbReference>
<dbReference type="CDD" id="cd02035">
    <property type="entry name" value="ArsA"/>
    <property type="match status" value="1"/>
</dbReference>
<accession>A0A7D5PAA8</accession>
<dbReference type="GO" id="GO:0016887">
    <property type="term" value="F:ATP hydrolysis activity"/>
    <property type="evidence" value="ECO:0007669"/>
    <property type="project" value="InterPro"/>
</dbReference>
<evidence type="ECO:0000259" key="2">
    <source>
        <dbReference type="Pfam" id="PF02374"/>
    </source>
</evidence>
<dbReference type="KEGG" id="hpel:HZS54_24660"/>
<sequence length="356" mass="38268">MSEIDVEAVDDIDDDAVPSGVDAPDYVLYGGKGGVGKTTMAAATALASARDGTATLVVSTDPAHSLSDTLETDIPAEPARIREDVPLYAAEIDPEAALEDGPFAEGGGGLGGAGGAMGGLGEMLGGAGEEMVDPLGGSMPGADEAAAIRLLIRYMDDPRFDRVVVDTAPTGHTLRLLELPDVMDSMLGKVLAMRERMGGMMENLGGMFGGDDEDVDPEEGLDDLRVLSDRIEQLRDVLQDPEQTDFRVVMVPEELSVLESERLLGRLDEFDVPVGTVVVNRVMQDLADVTDADADWFVSPDLDDCEFCQRRWDVQRDALSRSQEVFRGHDVRRVPLFAEEVQGERTLRIVAACLEE</sequence>
<dbReference type="Pfam" id="PF02374">
    <property type="entry name" value="ArsA_ATPase"/>
    <property type="match status" value="1"/>
</dbReference>
<dbReference type="InterPro" id="IPR016300">
    <property type="entry name" value="ATPase_ArsA/GET3"/>
</dbReference>
<keyword evidence="4" id="KW-1185">Reference proteome</keyword>